<organism evidence="1 2">
    <name type="scientific">Obba rivulosa</name>
    <dbReference type="NCBI Taxonomy" id="1052685"/>
    <lineage>
        <taxon>Eukaryota</taxon>
        <taxon>Fungi</taxon>
        <taxon>Dikarya</taxon>
        <taxon>Basidiomycota</taxon>
        <taxon>Agaricomycotina</taxon>
        <taxon>Agaricomycetes</taxon>
        <taxon>Polyporales</taxon>
        <taxon>Gelatoporiaceae</taxon>
        <taxon>Obba</taxon>
    </lineage>
</organism>
<proteinExistence type="predicted"/>
<feature type="non-terminal residue" evidence="1">
    <location>
        <position position="109"/>
    </location>
</feature>
<gene>
    <name evidence="1" type="ORF">OBBRIDRAFT_829258</name>
</gene>
<dbReference type="Proteomes" id="UP000250043">
    <property type="component" value="Unassembled WGS sequence"/>
</dbReference>
<evidence type="ECO:0000313" key="1">
    <source>
        <dbReference type="EMBL" id="OCH84816.1"/>
    </source>
</evidence>
<sequence length="109" mass="12117">MSPSEPVLPYLVVFDDILYHLRTTPLPQTQQRVVYASVAGDPLGSTLMLYCLIEGGDFYIDQAVQELVRRVNADIAVVDAIDMVSTECDHFDNRTLHISLLVCHILSPG</sequence>
<name>A0A8E2AI00_9APHY</name>
<reference evidence="1 2" key="1">
    <citation type="submission" date="2016-07" db="EMBL/GenBank/DDBJ databases">
        <title>Draft genome of the white-rot fungus Obba rivulosa 3A-2.</title>
        <authorList>
            <consortium name="DOE Joint Genome Institute"/>
            <person name="Miettinen O."/>
            <person name="Riley R."/>
            <person name="Acob R."/>
            <person name="Barry K."/>
            <person name="Cullen D."/>
            <person name="De Vries R."/>
            <person name="Hainaut M."/>
            <person name="Hatakka A."/>
            <person name="Henrissat B."/>
            <person name="Hilden K."/>
            <person name="Kuo R."/>
            <person name="Labutti K."/>
            <person name="Lipzen A."/>
            <person name="Makela M.R."/>
            <person name="Sandor L."/>
            <person name="Spatafora J.W."/>
            <person name="Grigoriev I.V."/>
            <person name="Hibbett D.S."/>
        </authorList>
    </citation>
    <scope>NUCLEOTIDE SEQUENCE [LARGE SCALE GENOMIC DNA]</scope>
    <source>
        <strain evidence="1 2">3A-2</strain>
    </source>
</reference>
<accession>A0A8E2AI00</accession>
<dbReference type="AlphaFoldDB" id="A0A8E2AI00"/>
<dbReference type="OrthoDB" id="39734at2759"/>
<keyword evidence="2" id="KW-1185">Reference proteome</keyword>
<evidence type="ECO:0000313" key="2">
    <source>
        <dbReference type="Proteomes" id="UP000250043"/>
    </source>
</evidence>
<protein>
    <submittedName>
        <fullName evidence="1">Uncharacterized protein</fullName>
    </submittedName>
</protein>
<dbReference type="EMBL" id="KV722631">
    <property type="protein sequence ID" value="OCH84816.1"/>
    <property type="molecule type" value="Genomic_DNA"/>
</dbReference>